<dbReference type="STRING" id="1396821.SAMN05444515_102185"/>
<evidence type="ECO:0000313" key="6">
    <source>
        <dbReference type="EMBL" id="SEK50377.1"/>
    </source>
</evidence>
<dbReference type="GO" id="GO:0046872">
    <property type="term" value="F:metal ion binding"/>
    <property type="evidence" value="ECO:0007669"/>
    <property type="project" value="UniProtKB-KW"/>
</dbReference>
<reference evidence="7" key="1">
    <citation type="submission" date="2016-10" db="EMBL/GenBank/DDBJ databases">
        <authorList>
            <person name="Varghese N."/>
            <person name="Submissions S."/>
        </authorList>
    </citation>
    <scope>NUCLEOTIDE SEQUENCE [LARGE SCALE GENOMIC DNA]</scope>
    <source>
        <strain evidence="7">DSM 241</strain>
    </source>
</reference>
<evidence type="ECO:0000313" key="7">
    <source>
        <dbReference type="Proteomes" id="UP000199256"/>
    </source>
</evidence>
<dbReference type="SUPFAM" id="SSF53187">
    <property type="entry name" value="Zn-dependent exopeptidases"/>
    <property type="match status" value="1"/>
</dbReference>
<evidence type="ECO:0000256" key="2">
    <source>
        <dbReference type="ARBA" id="ARBA00022723"/>
    </source>
</evidence>
<sequence length="352" mass="39334">MNRSTNGPCRNGNLMLRYRNTLPEGFTQTPPGRIHELLPEPTLIHLKGRREPPLFISVLLHGNEPVGLQAVQALLRDLPPSGLPRSLYLFVGNVQAAAEGARHLPDQPDFNRVWPGTDHPDCPETALMRQVVETLTQGPLFASIDVHNNTGLNPHYACVNRLDHRFLQLATLFSRTVVYFIRPRGVQSMALAAHCPAVTLECGKPEDTHGIEHARDYLRACLNLAEIPDSPVAHHDLDLFHTVAQVKVRDSVSISFTQGDADLNFAPDLDHMNFRELPSGTVLAKVNSAHLAHLVARDEQGADVTSRYFDTVRDRLVLTRRVMPSMLTLDENIIRQDCLCYLMERISPPATR</sequence>
<dbReference type="Proteomes" id="UP000199256">
    <property type="component" value="Unassembled WGS sequence"/>
</dbReference>
<dbReference type="InterPro" id="IPR055438">
    <property type="entry name" value="AstE_AspA_cat"/>
</dbReference>
<evidence type="ECO:0000256" key="1">
    <source>
        <dbReference type="ARBA" id="ARBA00001947"/>
    </source>
</evidence>
<organism evidence="6 7">
    <name type="scientific">Ectothiorhodospira marina</name>
    <dbReference type="NCBI Taxonomy" id="1396821"/>
    <lineage>
        <taxon>Bacteria</taxon>
        <taxon>Pseudomonadati</taxon>
        <taxon>Pseudomonadota</taxon>
        <taxon>Gammaproteobacteria</taxon>
        <taxon>Chromatiales</taxon>
        <taxon>Ectothiorhodospiraceae</taxon>
        <taxon>Ectothiorhodospira</taxon>
    </lineage>
</organism>
<keyword evidence="7" id="KW-1185">Reference proteome</keyword>
<dbReference type="CDD" id="cd06256">
    <property type="entry name" value="M14_ASTE_ASPA-like"/>
    <property type="match status" value="1"/>
</dbReference>
<keyword evidence="4" id="KW-0862">Zinc</keyword>
<proteinExistence type="predicted"/>
<name>A0A1H7HL38_9GAMM</name>
<keyword evidence="2" id="KW-0479">Metal-binding</keyword>
<dbReference type="AlphaFoldDB" id="A0A1H7HL38"/>
<accession>A0A1H7HL38</accession>
<keyword evidence="3" id="KW-0378">Hydrolase</keyword>
<feature type="domain" description="Succinylglutamate desuccinylase/Aspartoacylase catalytic" evidence="5">
    <location>
        <begin position="54"/>
        <end position="205"/>
    </location>
</feature>
<dbReference type="GO" id="GO:0016788">
    <property type="term" value="F:hydrolase activity, acting on ester bonds"/>
    <property type="evidence" value="ECO:0007669"/>
    <property type="project" value="InterPro"/>
</dbReference>
<dbReference type="EMBL" id="FOAA01000002">
    <property type="protein sequence ID" value="SEK50377.1"/>
    <property type="molecule type" value="Genomic_DNA"/>
</dbReference>
<protein>
    <submittedName>
        <fullName evidence="6">Succinylglutamate desuccinylase / Aspartoacylase family protein</fullName>
    </submittedName>
</protein>
<comment type="cofactor">
    <cofactor evidence="1">
        <name>Zn(2+)</name>
        <dbReference type="ChEBI" id="CHEBI:29105"/>
    </cofactor>
</comment>
<dbReference type="Pfam" id="PF24827">
    <property type="entry name" value="AstE_AspA_cat"/>
    <property type="match status" value="1"/>
</dbReference>
<gene>
    <name evidence="6" type="ORF">SAMN05444515_102185</name>
</gene>
<dbReference type="Gene3D" id="3.40.630.10">
    <property type="entry name" value="Zn peptidases"/>
    <property type="match status" value="1"/>
</dbReference>
<evidence type="ECO:0000256" key="3">
    <source>
        <dbReference type="ARBA" id="ARBA00022801"/>
    </source>
</evidence>
<evidence type="ECO:0000259" key="5">
    <source>
        <dbReference type="Pfam" id="PF24827"/>
    </source>
</evidence>
<evidence type="ECO:0000256" key="4">
    <source>
        <dbReference type="ARBA" id="ARBA00022833"/>
    </source>
</evidence>